<proteinExistence type="predicted"/>
<gene>
    <name evidence="1" type="ORF">PFTANZ_02191</name>
</gene>
<name>A0A024W887_PLAFA</name>
<organism evidence="1 2">
    <name type="scientific">Plasmodium falciparum Tanzania</name>
    <name type="common">2000708</name>
    <dbReference type="NCBI Taxonomy" id="1036725"/>
    <lineage>
        <taxon>Eukaryota</taxon>
        <taxon>Sar</taxon>
        <taxon>Alveolata</taxon>
        <taxon>Apicomplexa</taxon>
        <taxon>Aconoidasida</taxon>
        <taxon>Haemosporida</taxon>
        <taxon>Plasmodiidae</taxon>
        <taxon>Plasmodium</taxon>
        <taxon>Plasmodium (Laverania)</taxon>
    </lineage>
</organism>
<reference evidence="1 2" key="2">
    <citation type="submission" date="2013-02" db="EMBL/GenBank/DDBJ databases">
        <title>The Genome Sequence of Plasmodium falciparum Tanzania (2000708).</title>
        <authorList>
            <consortium name="The Broad Institute Genome Sequencing Platform"/>
            <consortium name="The Broad Institute Genome Sequencing Center for Infectious Disease"/>
            <person name="Neafsey D."/>
            <person name="Cheeseman I."/>
            <person name="Volkman S."/>
            <person name="Adams J."/>
            <person name="Walker B."/>
            <person name="Young S.K."/>
            <person name="Zeng Q."/>
            <person name="Gargeya S."/>
            <person name="Fitzgerald M."/>
            <person name="Haas B."/>
            <person name="Abouelleil A."/>
            <person name="Alvarado L."/>
            <person name="Arachchi H.M."/>
            <person name="Berlin A.M."/>
            <person name="Chapman S.B."/>
            <person name="Dewar J."/>
            <person name="Goldberg J."/>
            <person name="Griggs A."/>
            <person name="Gujja S."/>
            <person name="Hansen M."/>
            <person name="Howarth C."/>
            <person name="Imamovic A."/>
            <person name="Larimer J."/>
            <person name="McCowan C."/>
            <person name="Murphy C."/>
            <person name="Neiman D."/>
            <person name="Pearson M."/>
            <person name="Priest M."/>
            <person name="Roberts A."/>
            <person name="Saif S."/>
            <person name="Shea T."/>
            <person name="Sisk P."/>
            <person name="Sykes S."/>
            <person name="Wortman J."/>
            <person name="Nusbaum C."/>
            <person name="Birren B."/>
        </authorList>
    </citation>
    <scope>NUCLEOTIDE SEQUENCE [LARGE SCALE GENOMIC DNA]</scope>
    <source>
        <strain evidence="2">Tanzania (2000708)</strain>
    </source>
</reference>
<reference evidence="1 2" key="1">
    <citation type="submission" date="2013-02" db="EMBL/GenBank/DDBJ databases">
        <title>The Genome Annotation of Plasmodium falciparum Tanzania (2000708).</title>
        <authorList>
            <consortium name="The Broad Institute Genome Sequencing Platform"/>
            <consortium name="The Broad Institute Genome Sequencing Center for Infectious Disease"/>
            <person name="Neafsey D."/>
            <person name="Hoffman S."/>
            <person name="Volkman S."/>
            <person name="Rosenthal P."/>
            <person name="Walker B."/>
            <person name="Young S.K."/>
            <person name="Zeng Q."/>
            <person name="Gargeya S."/>
            <person name="Fitzgerald M."/>
            <person name="Haas B."/>
            <person name="Abouelleil A."/>
            <person name="Allen A.W."/>
            <person name="Alvarado L."/>
            <person name="Arachchi H.M."/>
            <person name="Berlin A.M."/>
            <person name="Chapman S.B."/>
            <person name="Gainer-Dewar J."/>
            <person name="Goldberg J."/>
            <person name="Griggs A."/>
            <person name="Gujja S."/>
            <person name="Hansen M."/>
            <person name="Howarth C."/>
            <person name="Imamovic A."/>
            <person name="Ireland A."/>
            <person name="Larimer J."/>
            <person name="McCowan C."/>
            <person name="Murphy C."/>
            <person name="Pearson M."/>
            <person name="Poon T.W."/>
            <person name="Priest M."/>
            <person name="Roberts A."/>
            <person name="Saif S."/>
            <person name="Shea T."/>
            <person name="Sisk P."/>
            <person name="Sykes S."/>
            <person name="Wortman J."/>
            <person name="Nusbaum C."/>
            <person name="Birren B."/>
        </authorList>
    </citation>
    <scope>NUCLEOTIDE SEQUENCE [LARGE SCALE GENOMIC DNA]</scope>
    <source>
        <strain evidence="2">Tanzania (2000708)</strain>
    </source>
</reference>
<accession>A0A024W887</accession>
<dbReference type="AlphaFoldDB" id="A0A024W887"/>
<protein>
    <submittedName>
        <fullName evidence="1">Uncharacterized protein</fullName>
    </submittedName>
</protein>
<dbReference type="EMBL" id="KI926390">
    <property type="protein sequence ID" value="ETW37129.1"/>
    <property type="molecule type" value="Genomic_DNA"/>
</dbReference>
<sequence>MHKVYFILIVICKDNVYKNNLYIVQILNAKKRIYCLNKGKETAKNLSFIFYTTNIHKKYNK</sequence>
<dbReference type="Proteomes" id="UP000030708">
    <property type="component" value="Unassembled WGS sequence"/>
</dbReference>
<evidence type="ECO:0000313" key="1">
    <source>
        <dbReference type="EMBL" id="ETW37129.1"/>
    </source>
</evidence>
<evidence type="ECO:0000313" key="2">
    <source>
        <dbReference type="Proteomes" id="UP000030708"/>
    </source>
</evidence>